<dbReference type="SMART" id="SM00867">
    <property type="entry name" value="YceI"/>
    <property type="match status" value="1"/>
</dbReference>
<evidence type="ECO:0000259" key="1">
    <source>
        <dbReference type="SMART" id="SM00867"/>
    </source>
</evidence>
<organism evidence="2 3">
    <name type="scientific">Arachidicoccus rhizosphaerae</name>
    <dbReference type="NCBI Taxonomy" id="551991"/>
    <lineage>
        <taxon>Bacteria</taxon>
        <taxon>Pseudomonadati</taxon>
        <taxon>Bacteroidota</taxon>
        <taxon>Chitinophagia</taxon>
        <taxon>Chitinophagales</taxon>
        <taxon>Chitinophagaceae</taxon>
        <taxon>Arachidicoccus</taxon>
    </lineage>
</organism>
<dbReference type="OrthoDB" id="9811006at2"/>
<dbReference type="PANTHER" id="PTHR34406:SF1">
    <property type="entry name" value="PROTEIN YCEI"/>
    <property type="match status" value="1"/>
</dbReference>
<evidence type="ECO:0000313" key="2">
    <source>
        <dbReference type="EMBL" id="SEA48181.1"/>
    </source>
</evidence>
<evidence type="ECO:0000313" key="3">
    <source>
        <dbReference type="Proteomes" id="UP000199041"/>
    </source>
</evidence>
<dbReference type="Proteomes" id="UP000199041">
    <property type="component" value="Unassembled WGS sequence"/>
</dbReference>
<sequence length="178" mass="19506">MATQKWISDPTHSELQFKVKHLMISKVTGGFQDFTIQAETDGDDFSNAKVTAKVQLDSIATGQKDRDNHLKSADFFDVEANPTMDFTSTKIVKKGDDDYELDGELTIKGITKPVSIKLEYGGTAVDPWGNTKAAFSLDGKISRKEWGLTYNAPLEAGGVMISDDVKILGEIQLVKSAE</sequence>
<dbReference type="Gene3D" id="2.40.128.110">
    <property type="entry name" value="Lipid/polyisoprenoid-binding, YceI-like"/>
    <property type="match status" value="1"/>
</dbReference>
<name>A0A1H4BJ56_9BACT</name>
<gene>
    <name evidence="2" type="ORF">SAMN05192529_1228</name>
</gene>
<dbReference type="PANTHER" id="PTHR34406">
    <property type="entry name" value="PROTEIN YCEI"/>
    <property type="match status" value="1"/>
</dbReference>
<dbReference type="EMBL" id="FNQY01000022">
    <property type="protein sequence ID" value="SEA48181.1"/>
    <property type="molecule type" value="Genomic_DNA"/>
</dbReference>
<dbReference type="STRING" id="551991.SAMN05192529_1228"/>
<reference evidence="2 3" key="1">
    <citation type="submission" date="2016-10" db="EMBL/GenBank/DDBJ databases">
        <authorList>
            <person name="de Groot N.N."/>
        </authorList>
    </citation>
    <scope>NUCLEOTIDE SEQUENCE [LARGE SCALE GENOMIC DNA]</scope>
    <source>
        <strain evidence="2 3">Vu-144</strain>
    </source>
</reference>
<dbReference type="AlphaFoldDB" id="A0A1H4BJ56"/>
<dbReference type="InterPro" id="IPR007372">
    <property type="entry name" value="Lipid/polyisoprenoid-bd_YceI"/>
</dbReference>
<dbReference type="Pfam" id="PF04264">
    <property type="entry name" value="YceI"/>
    <property type="match status" value="1"/>
</dbReference>
<accession>A0A1H4BJ56</accession>
<protein>
    <submittedName>
        <fullName evidence="2">Polyisoprenoid-binding protein YceI</fullName>
    </submittedName>
</protein>
<keyword evidence="3" id="KW-1185">Reference proteome</keyword>
<dbReference type="SUPFAM" id="SSF101874">
    <property type="entry name" value="YceI-like"/>
    <property type="match status" value="1"/>
</dbReference>
<feature type="domain" description="Lipid/polyisoprenoid-binding YceI-like" evidence="1">
    <location>
        <begin position="5"/>
        <end position="174"/>
    </location>
</feature>
<dbReference type="RefSeq" id="WP_091400175.1">
    <property type="nucleotide sequence ID" value="NZ_FNQY01000022.1"/>
</dbReference>
<dbReference type="InterPro" id="IPR036761">
    <property type="entry name" value="TTHA0802/YceI-like_sf"/>
</dbReference>
<proteinExistence type="predicted"/>